<evidence type="ECO:0000313" key="1">
    <source>
        <dbReference type="EMBL" id="AKK71574.1"/>
    </source>
</evidence>
<protein>
    <submittedName>
        <fullName evidence="1">Uncharacterized protein</fullName>
    </submittedName>
</protein>
<gene>
    <name evidence="1" type="ORF">OK18_02000</name>
</gene>
<dbReference type="PATRIC" id="fig|1324352.5.peg.431"/>
<name>A0A0G3LYA1_CHRGL</name>
<dbReference type="Proteomes" id="UP000035213">
    <property type="component" value="Chromosome"/>
</dbReference>
<dbReference type="RefSeq" id="WP_053326909.1">
    <property type="nucleotide sequence ID" value="NZ_CP009928.1"/>
</dbReference>
<dbReference type="STRING" id="1324352.OK18_02000"/>
<dbReference type="AlphaFoldDB" id="A0A0G3LYA1"/>
<dbReference type="KEGG" id="cgn:OK18_02000"/>
<reference evidence="1 2" key="1">
    <citation type="submission" date="2014-11" db="EMBL/GenBank/DDBJ databases">
        <authorList>
            <person name="Park G.-S."/>
            <person name="Hong S.-J."/>
            <person name="Jung B.K."/>
            <person name="Khan A.R."/>
            <person name="Kwak Y."/>
            <person name="Shin J.-H."/>
        </authorList>
    </citation>
    <scope>NUCLEOTIDE SEQUENCE [LARGE SCALE GENOMIC DNA]</scope>
    <source>
        <strain evidence="1 2">DSM 27622</strain>
    </source>
</reference>
<proteinExistence type="predicted"/>
<dbReference type="EMBL" id="CP009928">
    <property type="protein sequence ID" value="AKK71574.1"/>
    <property type="molecule type" value="Genomic_DNA"/>
</dbReference>
<evidence type="ECO:0000313" key="2">
    <source>
        <dbReference type="Proteomes" id="UP000035213"/>
    </source>
</evidence>
<sequence length="79" mass="9232">MEKKEENDSQELCNDCKNLIGKGRYDSPHENLKNTGFRPFESMFGSVDEYYYTCKICGTDWLHEKGSYGEGWVPNQRLN</sequence>
<dbReference type="OrthoDB" id="1268230at2"/>
<organism evidence="1 2">
    <name type="scientific">Chryseobacterium gallinarum</name>
    <dbReference type="NCBI Taxonomy" id="1324352"/>
    <lineage>
        <taxon>Bacteria</taxon>
        <taxon>Pseudomonadati</taxon>
        <taxon>Bacteroidota</taxon>
        <taxon>Flavobacteriia</taxon>
        <taxon>Flavobacteriales</taxon>
        <taxon>Weeksellaceae</taxon>
        <taxon>Chryseobacterium group</taxon>
        <taxon>Chryseobacterium</taxon>
    </lineage>
</organism>
<accession>A0A0G3LYA1</accession>